<evidence type="ECO:0000256" key="1">
    <source>
        <dbReference type="ARBA" id="ARBA00022490"/>
    </source>
</evidence>
<comment type="subcellular location">
    <subcellularLocation>
        <location evidence="5">Cytoplasm</location>
    </subcellularLocation>
</comment>
<dbReference type="CDD" id="cd17541">
    <property type="entry name" value="REC_CheB-like"/>
    <property type="match status" value="1"/>
</dbReference>
<comment type="caution">
    <text evidence="10">The sequence shown here is derived from an EMBL/GenBank/DDBJ whole genome shotgun (WGS) entry which is preliminary data.</text>
</comment>
<feature type="domain" description="CheB-type methylesterase" evidence="9">
    <location>
        <begin position="153"/>
        <end position="341"/>
    </location>
</feature>
<dbReference type="Proteomes" id="UP000249061">
    <property type="component" value="Unassembled WGS sequence"/>
</dbReference>
<organism evidence="10 11">
    <name type="scientific">Archangium gephyra</name>
    <dbReference type="NCBI Taxonomy" id="48"/>
    <lineage>
        <taxon>Bacteria</taxon>
        <taxon>Pseudomonadati</taxon>
        <taxon>Myxococcota</taxon>
        <taxon>Myxococcia</taxon>
        <taxon>Myxococcales</taxon>
        <taxon>Cystobacterineae</taxon>
        <taxon>Archangiaceae</taxon>
        <taxon>Archangium</taxon>
    </lineage>
</organism>
<dbReference type="GO" id="GO:0050568">
    <property type="term" value="F:protein-glutamine glutaminase activity"/>
    <property type="evidence" value="ECO:0007669"/>
    <property type="project" value="UniProtKB-UniRule"/>
</dbReference>
<dbReference type="PANTHER" id="PTHR42872:SF6">
    <property type="entry name" value="PROTEIN-GLUTAMATE METHYLESTERASE_PROTEIN-GLUTAMINE GLUTAMINASE"/>
    <property type="match status" value="1"/>
</dbReference>
<accession>A0A2W5VQU4</accession>
<evidence type="ECO:0000313" key="10">
    <source>
        <dbReference type="EMBL" id="PZR12881.1"/>
    </source>
</evidence>
<comment type="catalytic activity">
    <reaction evidence="5">
        <text>L-glutaminyl-[protein] + H2O = L-glutamyl-[protein] + NH4(+)</text>
        <dbReference type="Rhea" id="RHEA:16441"/>
        <dbReference type="Rhea" id="RHEA-COMP:10207"/>
        <dbReference type="Rhea" id="RHEA-COMP:10208"/>
        <dbReference type="ChEBI" id="CHEBI:15377"/>
        <dbReference type="ChEBI" id="CHEBI:28938"/>
        <dbReference type="ChEBI" id="CHEBI:29973"/>
        <dbReference type="ChEBI" id="CHEBI:30011"/>
        <dbReference type="EC" id="3.5.1.44"/>
    </reaction>
</comment>
<dbReference type="PROSITE" id="PS50110">
    <property type="entry name" value="RESPONSE_REGULATORY"/>
    <property type="match status" value="1"/>
</dbReference>
<comment type="catalytic activity">
    <reaction evidence="4 5">
        <text>[protein]-L-glutamate 5-O-methyl ester + H2O = L-glutamyl-[protein] + methanol + H(+)</text>
        <dbReference type="Rhea" id="RHEA:23236"/>
        <dbReference type="Rhea" id="RHEA-COMP:10208"/>
        <dbReference type="Rhea" id="RHEA-COMP:10311"/>
        <dbReference type="ChEBI" id="CHEBI:15377"/>
        <dbReference type="ChEBI" id="CHEBI:15378"/>
        <dbReference type="ChEBI" id="CHEBI:17790"/>
        <dbReference type="ChEBI" id="CHEBI:29973"/>
        <dbReference type="ChEBI" id="CHEBI:82795"/>
        <dbReference type="EC" id="3.1.1.61"/>
    </reaction>
</comment>
<dbReference type="InterPro" id="IPR008248">
    <property type="entry name" value="CheB-like"/>
</dbReference>
<proteinExistence type="inferred from homology"/>
<dbReference type="SUPFAM" id="SSF52738">
    <property type="entry name" value="Methylesterase CheB, C-terminal domain"/>
    <property type="match status" value="1"/>
</dbReference>
<evidence type="ECO:0000256" key="2">
    <source>
        <dbReference type="ARBA" id="ARBA00022500"/>
    </source>
</evidence>
<dbReference type="PROSITE" id="PS50122">
    <property type="entry name" value="CHEB"/>
    <property type="match status" value="1"/>
</dbReference>
<dbReference type="SUPFAM" id="SSF52172">
    <property type="entry name" value="CheY-like"/>
    <property type="match status" value="1"/>
</dbReference>
<keyword evidence="1 5" id="KW-0963">Cytoplasm</keyword>
<reference evidence="10 11" key="1">
    <citation type="submission" date="2017-08" db="EMBL/GenBank/DDBJ databases">
        <title>Infants hospitalized years apart are colonized by the same room-sourced microbial strains.</title>
        <authorList>
            <person name="Brooks B."/>
            <person name="Olm M.R."/>
            <person name="Firek B.A."/>
            <person name="Baker R."/>
            <person name="Thomas B.C."/>
            <person name="Morowitz M.J."/>
            <person name="Banfield J.F."/>
        </authorList>
    </citation>
    <scope>NUCLEOTIDE SEQUENCE [LARGE SCALE GENOMIC DNA]</scope>
    <source>
        <strain evidence="10">S2_003_000_R2_14</strain>
    </source>
</reference>
<dbReference type="GO" id="GO:0006935">
    <property type="term" value="P:chemotaxis"/>
    <property type="evidence" value="ECO:0007669"/>
    <property type="project" value="UniProtKB-UniRule"/>
</dbReference>
<dbReference type="PIRSF" id="PIRSF000876">
    <property type="entry name" value="RR_chemtxs_CheB"/>
    <property type="match status" value="1"/>
</dbReference>
<evidence type="ECO:0000256" key="3">
    <source>
        <dbReference type="ARBA" id="ARBA00022801"/>
    </source>
</evidence>
<keyword evidence="3 5" id="KW-0378">Hydrolase</keyword>
<keyword evidence="2 5" id="KW-0145">Chemotaxis</keyword>
<dbReference type="HAMAP" id="MF_00099">
    <property type="entry name" value="CheB_chemtxs"/>
    <property type="match status" value="1"/>
</dbReference>
<dbReference type="GO" id="GO:0005737">
    <property type="term" value="C:cytoplasm"/>
    <property type="evidence" value="ECO:0007669"/>
    <property type="project" value="UniProtKB-SubCell"/>
</dbReference>
<dbReference type="EC" id="3.5.1.44" evidence="5"/>
<dbReference type="GO" id="GO:0008984">
    <property type="term" value="F:protein-glutamate methylesterase activity"/>
    <property type="evidence" value="ECO:0007669"/>
    <property type="project" value="UniProtKB-UniRule"/>
</dbReference>
<dbReference type="SMART" id="SM00448">
    <property type="entry name" value="REC"/>
    <property type="match status" value="1"/>
</dbReference>
<dbReference type="InterPro" id="IPR011006">
    <property type="entry name" value="CheY-like_superfamily"/>
</dbReference>
<dbReference type="InterPro" id="IPR035909">
    <property type="entry name" value="CheB_C"/>
</dbReference>
<dbReference type="Pfam" id="PF01339">
    <property type="entry name" value="CheB_methylest"/>
    <property type="match status" value="1"/>
</dbReference>
<dbReference type="InterPro" id="IPR001789">
    <property type="entry name" value="Sig_transdc_resp-reg_receiver"/>
</dbReference>
<evidence type="ECO:0000313" key="11">
    <source>
        <dbReference type="Proteomes" id="UP000249061"/>
    </source>
</evidence>
<comment type="function">
    <text evidence="5">Involved in chemotaxis. Part of a chemotaxis signal transduction system that modulates chemotaxis in response to various stimuli. Catalyzes the demethylation of specific methylglutamate residues introduced into the chemoreceptors (methyl-accepting chemotaxis proteins or MCP) by CheR. Also mediates the irreversible deamidation of specific glutamine residues to glutamic acid.</text>
</comment>
<evidence type="ECO:0000256" key="4">
    <source>
        <dbReference type="ARBA" id="ARBA00048267"/>
    </source>
</evidence>
<dbReference type="NCBIfam" id="NF001965">
    <property type="entry name" value="PRK00742.1"/>
    <property type="match status" value="1"/>
</dbReference>
<dbReference type="AlphaFoldDB" id="A0A2W5VQU4"/>
<evidence type="ECO:0000256" key="5">
    <source>
        <dbReference type="HAMAP-Rule" id="MF_00099"/>
    </source>
</evidence>
<dbReference type="Gene3D" id="3.40.50.180">
    <property type="entry name" value="Methylesterase CheB, C-terminal domain"/>
    <property type="match status" value="1"/>
</dbReference>
<sequence>MQQPIRVLIVDDSATNRKALSKVLETAPGIEVVGRAADGEEGLKLAIQLSPDVITLDLEMPKMDGYSFLRLLMARKPTPVIVVSSYAHHSDVFKALQLGAFDFVARPRVAGEAGFSAMRSELIEKLRAAPFMRREDPRPVPKARQTTVKKLPELTRLVLIGASTGGPPAVQKVLESLAGLPVCVVIAQHMPARFTQAFAERLDQALPFRVVEATHGDAIVAGRVYVAPGGEQVELEERAGKLMLSVKMTTAADQHAPSVDRLFLSAANVAPPGARAVVLTGMGDDGAKGVRALDKAGVEVWAEAESTAVVFGMPGAAIKTGAVKKVLPLDELGPALARSLG</sequence>
<gene>
    <name evidence="5" type="primary">cheB</name>
    <name evidence="10" type="ORF">DI536_14320</name>
</gene>
<dbReference type="EMBL" id="QFQP01000011">
    <property type="protein sequence ID" value="PZR12881.1"/>
    <property type="molecule type" value="Genomic_DNA"/>
</dbReference>
<feature type="domain" description="Response regulatory" evidence="8">
    <location>
        <begin position="6"/>
        <end position="121"/>
    </location>
</feature>
<dbReference type="Pfam" id="PF00072">
    <property type="entry name" value="Response_reg"/>
    <property type="match status" value="1"/>
</dbReference>
<evidence type="ECO:0000259" key="9">
    <source>
        <dbReference type="PROSITE" id="PS50122"/>
    </source>
</evidence>
<evidence type="ECO:0000256" key="7">
    <source>
        <dbReference type="PROSITE-ProRule" id="PRU00169"/>
    </source>
</evidence>
<dbReference type="GO" id="GO:0000156">
    <property type="term" value="F:phosphorelay response regulator activity"/>
    <property type="evidence" value="ECO:0007669"/>
    <property type="project" value="InterPro"/>
</dbReference>
<dbReference type="EC" id="3.1.1.61" evidence="5"/>
<dbReference type="Gene3D" id="3.40.50.2300">
    <property type="match status" value="1"/>
</dbReference>
<keyword evidence="5 7" id="KW-0597">Phosphoprotein</keyword>
<feature type="modified residue" description="4-aspartylphosphate" evidence="5 7">
    <location>
        <position position="57"/>
    </location>
</feature>
<evidence type="ECO:0000256" key="6">
    <source>
        <dbReference type="PROSITE-ProRule" id="PRU00050"/>
    </source>
</evidence>
<comment type="similarity">
    <text evidence="5">Belongs to the CheB family.</text>
</comment>
<dbReference type="CDD" id="cd16432">
    <property type="entry name" value="CheB_Rec"/>
    <property type="match status" value="1"/>
</dbReference>
<feature type="active site" evidence="5 6">
    <location>
        <position position="163"/>
    </location>
</feature>
<dbReference type="InterPro" id="IPR000673">
    <property type="entry name" value="Sig_transdc_resp-reg_Me-estase"/>
</dbReference>
<comment type="domain">
    <text evidence="5">Contains a C-terminal catalytic domain, and an N-terminal region which modulates catalytic activity.</text>
</comment>
<evidence type="ECO:0000259" key="8">
    <source>
        <dbReference type="PROSITE" id="PS50110"/>
    </source>
</evidence>
<comment type="PTM">
    <text evidence="5">Phosphorylated by CheA. Phosphorylation of the N-terminal regulatory domain activates the methylesterase activity.</text>
</comment>
<dbReference type="PANTHER" id="PTHR42872">
    <property type="entry name" value="PROTEIN-GLUTAMATE METHYLESTERASE/PROTEIN-GLUTAMINE GLUTAMINASE"/>
    <property type="match status" value="1"/>
</dbReference>
<feature type="active site" evidence="5 6">
    <location>
        <position position="285"/>
    </location>
</feature>
<feature type="active site" evidence="5 6">
    <location>
        <position position="189"/>
    </location>
</feature>
<protein>
    <recommendedName>
        <fullName evidence="5">Protein-glutamate methylesterase/protein-glutamine glutaminase</fullName>
        <ecNumber evidence="5">3.1.1.61</ecNumber>
        <ecNumber evidence="5">3.5.1.44</ecNumber>
    </recommendedName>
</protein>
<name>A0A2W5VQU4_9BACT</name>